<name>A0AAE0H9B2_9PEZI</name>
<dbReference type="Proteomes" id="UP001278766">
    <property type="component" value="Unassembled WGS sequence"/>
</dbReference>
<dbReference type="GeneID" id="87836561"/>
<evidence type="ECO:0000313" key="1">
    <source>
        <dbReference type="EMBL" id="KAK3292211.1"/>
    </source>
</evidence>
<sequence>MDTALQVQLQSQRPQEPSNFPGYVANELFNGSCFAVLPPTPNEPAAPGCSIRRRIGSNAVTNTLGHASSLVLGVETCICLGQELHLIMPMCVPGPRIRPSGSCREGLFLGLHRRVASDAILQSSNATSLQRHQSSGSNGRQRKRQLVGVVSGDLLTVLITYRVVLTDGKRFFGHLGITS</sequence>
<comment type="caution">
    <text evidence="1">The sequence shown here is derived from an EMBL/GenBank/DDBJ whole genome shotgun (WGS) entry which is preliminary data.</text>
</comment>
<reference evidence="1" key="1">
    <citation type="journal article" date="2023" name="Mol. Phylogenet. Evol.">
        <title>Genome-scale phylogeny and comparative genomics of the fungal order Sordariales.</title>
        <authorList>
            <person name="Hensen N."/>
            <person name="Bonometti L."/>
            <person name="Westerberg I."/>
            <person name="Brannstrom I.O."/>
            <person name="Guillou S."/>
            <person name="Cros-Aarteil S."/>
            <person name="Calhoun S."/>
            <person name="Haridas S."/>
            <person name="Kuo A."/>
            <person name="Mondo S."/>
            <person name="Pangilinan J."/>
            <person name="Riley R."/>
            <person name="LaButti K."/>
            <person name="Andreopoulos B."/>
            <person name="Lipzen A."/>
            <person name="Chen C."/>
            <person name="Yan M."/>
            <person name="Daum C."/>
            <person name="Ng V."/>
            <person name="Clum A."/>
            <person name="Steindorff A."/>
            <person name="Ohm R.A."/>
            <person name="Martin F."/>
            <person name="Silar P."/>
            <person name="Natvig D.O."/>
            <person name="Lalanne C."/>
            <person name="Gautier V."/>
            <person name="Ament-Velasquez S.L."/>
            <person name="Kruys A."/>
            <person name="Hutchinson M.I."/>
            <person name="Powell A.J."/>
            <person name="Barry K."/>
            <person name="Miller A.N."/>
            <person name="Grigoriev I.V."/>
            <person name="Debuchy R."/>
            <person name="Gladieux P."/>
            <person name="Hiltunen Thoren M."/>
            <person name="Johannesson H."/>
        </authorList>
    </citation>
    <scope>NUCLEOTIDE SEQUENCE</scope>
    <source>
        <strain evidence="1">CBS 168.71</strain>
    </source>
</reference>
<reference evidence="1" key="2">
    <citation type="submission" date="2023-06" db="EMBL/GenBank/DDBJ databases">
        <authorList>
            <consortium name="Lawrence Berkeley National Laboratory"/>
            <person name="Haridas S."/>
            <person name="Hensen N."/>
            <person name="Bonometti L."/>
            <person name="Westerberg I."/>
            <person name="Brannstrom I.O."/>
            <person name="Guillou S."/>
            <person name="Cros-Aarteil S."/>
            <person name="Calhoun S."/>
            <person name="Kuo A."/>
            <person name="Mondo S."/>
            <person name="Pangilinan J."/>
            <person name="Riley R."/>
            <person name="Labutti K."/>
            <person name="Andreopoulos B."/>
            <person name="Lipzen A."/>
            <person name="Chen C."/>
            <person name="Yanf M."/>
            <person name="Daum C."/>
            <person name="Ng V."/>
            <person name="Clum A."/>
            <person name="Steindorff A."/>
            <person name="Ohm R."/>
            <person name="Martin F."/>
            <person name="Silar P."/>
            <person name="Natvig D."/>
            <person name="Lalanne C."/>
            <person name="Gautier V."/>
            <person name="Ament-Velasquez S.L."/>
            <person name="Kruys A."/>
            <person name="Hutchinson M.I."/>
            <person name="Powell A.J."/>
            <person name="Barry K."/>
            <person name="Miller A.N."/>
            <person name="Grigoriev I.V."/>
            <person name="Debuchy R."/>
            <person name="Gladieux P."/>
            <person name="Thoren M.H."/>
            <person name="Johannesson H."/>
        </authorList>
    </citation>
    <scope>NUCLEOTIDE SEQUENCE</scope>
    <source>
        <strain evidence="1">CBS 168.71</strain>
    </source>
</reference>
<gene>
    <name evidence="1" type="ORF">B0H64DRAFT_224189</name>
</gene>
<keyword evidence="2" id="KW-1185">Reference proteome</keyword>
<organism evidence="1 2">
    <name type="scientific">Chaetomium fimeti</name>
    <dbReference type="NCBI Taxonomy" id="1854472"/>
    <lineage>
        <taxon>Eukaryota</taxon>
        <taxon>Fungi</taxon>
        <taxon>Dikarya</taxon>
        <taxon>Ascomycota</taxon>
        <taxon>Pezizomycotina</taxon>
        <taxon>Sordariomycetes</taxon>
        <taxon>Sordariomycetidae</taxon>
        <taxon>Sordariales</taxon>
        <taxon>Chaetomiaceae</taxon>
        <taxon>Chaetomium</taxon>
    </lineage>
</organism>
<evidence type="ECO:0000313" key="2">
    <source>
        <dbReference type="Proteomes" id="UP001278766"/>
    </source>
</evidence>
<dbReference type="AlphaFoldDB" id="A0AAE0H9B2"/>
<accession>A0AAE0H9B2</accession>
<dbReference type="RefSeq" id="XP_062655725.1">
    <property type="nucleotide sequence ID" value="XM_062799613.1"/>
</dbReference>
<proteinExistence type="predicted"/>
<dbReference type="EMBL" id="JAUEPN010000007">
    <property type="protein sequence ID" value="KAK3292211.1"/>
    <property type="molecule type" value="Genomic_DNA"/>
</dbReference>
<protein>
    <submittedName>
        <fullName evidence="1">Uncharacterized protein</fullName>
    </submittedName>
</protein>